<feature type="region of interest" description="Disordered" evidence="1">
    <location>
        <begin position="1"/>
        <end position="72"/>
    </location>
</feature>
<keyword evidence="3" id="KW-1185">Reference proteome</keyword>
<reference evidence="3" key="1">
    <citation type="journal article" date="2019" name="Int. J. Syst. Evol. Microbiol.">
        <title>The Global Catalogue of Microorganisms (GCM) 10K type strain sequencing project: providing services to taxonomists for standard genome sequencing and annotation.</title>
        <authorList>
            <consortium name="The Broad Institute Genomics Platform"/>
            <consortium name="The Broad Institute Genome Sequencing Center for Infectious Disease"/>
            <person name="Wu L."/>
            <person name="Ma J."/>
        </authorList>
    </citation>
    <scope>NUCLEOTIDE SEQUENCE [LARGE SCALE GENOMIC DNA]</scope>
    <source>
        <strain evidence="3">JCM 17494</strain>
    </source>
</reference>
<dbReference type="PANTHER" id="PTHR36221:SF1">
    <property type="entry name" value="DUF742 DOMAIN-CONTAINING PROTEIN"/>
    <property type="match status" value="1"/>
</dbReference>
<dbReference type="Pfam" id="PF05331">
    <property type="entry name" value="DUF742"/>
    <property type="match status" value="1"/>
</dbReference>
<comment type="caution">
    <text evidence="2">The sequence shown here is derived from an EMBL/GenBank/DDBJ whole genome shotgun (WGS) entry which is preliminary data.</text>
</comment>
<evidence type="ECO:0008006" key="4">
    <source>
        <dbReference type="Google" id="ProtNLM"/>
    </source>
</evidence>
<gene>
    <name evidence="2" type="ORF">GCM10022267_66590</name>
</gene>
<dbReference type="Proteomes" id="UP001500711">
    <property type="component" value="Unassembled WGS sequence"/>
</dbReference>
<organism evidence="2 3">
    <name type="scientific">Lentzea roselyniae</name>
    <dbReference type="NCBI Taxonomy" id="531940"/>
    <lineage>
        <taxon>Bacteria</taxon>
        <taxon>Bacillati</taxon>
        <taxon>Actinomycetota</taxon>
        <taxon>Actinomycetes</taxon>
        <taxon>Pseudonocardiales</taxon>
        <taxon>Pseudonocardiaceae</taxon>
        <taxon>Lentzea</taxon>
    </lineage>
</organism>
<name>A0ABP7BY98_9PSEU</name>
<evidence type="ECO:0000313" key="2">
    <source>
        <dbReference type="EMBL" id="GAA3670484.1"/>
    </source>
</evidence>
<dbReference type="InterPro" id="IPR007995">
    <property type="entry name" value="DUF742"/>
</dbReference>
<dbReference type="RefSeq" id="WP_346134339.1">
    <property type="nucleotide sequence ID" value="NZ_BAABBE010000024.1"/>
</dbReference>
<protein>
    <recommendedName>
        <fullName evidence="4">DUF742 domain-containing protein</fullName>
    </recommendedName>
</protein>
<proteinExistence type="predicted"/>
<dbReference type="PANTHER" id="PTHR36221">
    <property type="entry name" value="DUF742 DOMAIN-CONTAINING PROTEIN"/>
    <property type="match status" value="1"/>
</dbReference>
<sequence length="176" mass="19778">MHDEEATEIGYTGARFGSPATRRRLRAERTHDTSGAETQQLPRQQPLRQRPPEPPPEWPMQEEEPPHVPARDSALVRPYARTGGRTAARHDLRLETLLSTDEDRLYRANNDQAAMMRLCLQPRSVAEISALMKIPLGVTRVLLSDLITLGLVAVHEPSAQPNLSLLERVLSGLRRL</sequence>
<accession>A0ABP7BY98</accession>
<evidence type="ECO:0000256" key="1">
    <source>
        <dbReference type="SAM" id="MobiDB-lite"/>
    </source>
</evidence>
<dbReference type="EMBL" id="BAABBE010000024">
    <property type="protein sequence ID" value="GAA3670484.1"/>
    <property type="molecule type" value="Genomic_DNA"/>
</dbReference>
<feature type="compositionally biased region" description="Low complexity" evidence="1">
    <location>
        <begin position="37"/>
        <end position="48"/>
    </location>
</feature>
<evidence type="ECO:0000313" key="3">
    <source>
        <dbReference type="Proteomes" id="UP001500711"/>
    </source>
</evidence>